<dbReference type="EMBL" id="SEKV01000182">
    <property type="protein sequence ID" value="TFY62061.1"/>
    <property type="molecule type" value="Genomic_DNA"/>
</dbReference>
<comment type="similarity">
    <text evidence="1">Belongs to the iron/ascorbate-dependent oxidoreductase family.</text>
</comment>
<feature type="domain" description="Fe2OG dioxygenase" evidence="3">
    <location>
        <begin position="121"/>
        <end position="220"/>
    </location>
</feature>
<dbReference type="GO" id="GO:0016491">
    <property type="term" value="F:oxidoreductase activity"/>
    <property type="evidence" value="ECO:0007669"/>
    <property type="project" value="UniProtKB-KW"/>
</dbReference>
<evidence type="ECO:0000256" key="2">
    <source>
        <dbReference type="SAM" id="MobiDB-lite"/>
    </source>
</evidence>
<feature type="region of interest" description="Disordered" evidence="2">
    <location>
        <begin position="424"/>
        <end position="477"/>
    </location>
</feature>
<organism evidence="4 5">
    <name type="scientific">Rhodofomes roseus</name>
    <dbReference type="NCBI Taxonomy" id="34475"/>
    <lineage>
        <taxon>Eukaryota</taxon>
        <taxon>Fungi</taxon>
        <taxon>Dikarya</taxon>
        <taxon>Basidiomycota</taxon>
        <taxon>Agaricomycotina</taxon>
        <taxon>Agaricomycetes</taxon>
        <taxon>Polyporales</taxon>
        <taxon>Rhodofomes</taxon>
    </lineage>
</organism>
<keyword evidence="1" id="KW-0408">Iron</keyword>
<dbReference type="InterPro" id="IPR005123">
    <property type="entry name" value="Oxoglu/Fe-dep_dioxygenase_dom"/>
</dbReference>
<feature type="compositionally biased region" description="Acidic residues" evidence="2">
    <location>
        <begin position="427"/>
        <end position="466"/>
    </location>
</feature>
<dbReference type="GO" id="GO:0046872">
    <property type="term" value="F:metal ion binding"/>
    <property type="evidence" value="ECO:0007669"/>
    <property type="project" value="UniProtKB-KW"/>
</dbReference>
<evidence type="ECO:0000313" key="5">
    <source>
        <dbReference type="Proteomes" id="UP000298390"/>
    </source>
</evidence>
<accession>A0A4Y9YKR6</accession>
<dbReference type="Gene3D" id="2.60.120.620">
    <property type="entry name" value="q2cbj1_9rhob like domain"/>
    <property type="match status" value="1"/>
</dbReference>
<gene>
    <name evidence="4" type="ORF">EVJ58_g4100</name>
</gene>
<evidence type="ECO:0000313" key="4">
    <source>
        <dbReference type="EMBL" id="TFY62061.1"/>
    </source>
</evidence>
<dbReference type="PROSITE" id="PS51471">
    <property type="entry name" value="FE2OG_OXY"/>
    <property type="match status" value="1"/>
</dbReference>
<evidence type="ECO:0000259" key="3">
    <source>
        <dbReference type="PROSITE" id="PS51471"/>
    </source>
</evidence>
<comment type="caution">
    <text evidence="4">The sequence shown here is derived from an EMBL/GenBank/DDBJ whole genome shotgun (WGS) entry which is preliminary data.</text>
</comment>
<name>A0A4Y9YKR6_9APHY</name>
<dbReference type="PANTHER" id="PTHR33099:SF7">
    <property type="entry name" value="MYND-TYPE DOMAIN-CONTAINING PROTEIN"/>
    <property type="match status" value="1"/>
</dbReference>
<dbReference type="InterPro" id="IPR044862">
    <property type="entry name" value="Pro_4_hyd_alph_FE2OG_OXY"/>
</dbReference>
<evidence type="ECO:0000256" key="1">
    <source>
        <dbReference type="RuleBase" id="RU003682"/>
    </source>
</evidence>
<proteinExistence type="inferred from homology"/>
<keyword evidence="1" id="KW-0479">Metal-binding</keyword>
<sequence length="477" mass="53842">MPELKEQLKTLESSIVNRPPVCFGTLPVSASDCDLFYGKSDPIRRLNFVTASQDELKSLSETCERATFGMNQEDVLDESYRKAGKLEPSDFSMRFSAIEACLLDVVSTELFEGKTTARPIRAELYKLNVYETGSFFKPHVDTPRAKSMFGSLVITFPTKHEGGTLTFRHQGGEWAVDSGKLVSEQAGPCVVYAAFYSDVEHEVLPVKTGCRVTVTYNLYFVAADTPFSKLVGNPIPAHRSALESAFRDLLSDPTVMPNGGRLGFGLHHQYPLDTSPSPYARAARRKKHQQKRAQLEALMGFLKGGDATLKQLCDDLKLRTFLGVVYRTTEKWSKQQDDVLCKMVADIDAEIEDSLVDYLRNYYGGKLLTRSRWRKRDMIVEWVTDSPQVNYVKQQYMAFGNEAELTHTYFRICLFVKIGATGSRETIDDDDDEKDEDEELEVMQDEGDEDEELEVTEDEDDEDDESDNLHTSSSTSQ</sequence>
<keyword evidence="1" id="KW-0560">Oxidoreductase</keyword>
<dbReference type="AlphaFoldDB" id="A0A4Y9YKR6"/>
<dbReference type="PANTHER" id="PTHR33099">
    <property type="entry name" value="FE2OG DIOXYGENASE DOMAIN-CONTAINING PROTEIN"/>
    <property type="match status" value="1"/>
</dbReference>
<dbReference type="Proteomes" id="UP000298390">
    <property type="component" value="Unassembled WGS sequence"/>
</dbReference>
<reference evidence="4 5" key="1">
    <citation type="submission" date="2019-01" db="EMBL/GenBank/DDBJ databases">
        <title>Genome sequencing of the rare red list fungi Fomitopsis rosea.</title>
        <authorList>
            <person name="Buettner E."/>
            <person name="Kellner H."/>
        </authorList>
    </citation>
    <scope>NUCLEOTIDE SEQUENCE [LARGE SCALE GENOMIC DNA]</scope>
    <source>
        <strain evidence="4 5">DSM 105464</strain>
    </source>
</reference>
<dbReference type="Pfam" id="PF13640">
    <property type="entry name" value="2OG-FeII_Oxy_3"/>
    <property type="match status" value="1"/>
</dbReference>
<protein>
    <recommendedName>
        <fullName evidence="3">Fe2OG dioxygenase domain-containing protein</fullName>
    </recommendedName>
</protein>